<dbReference type="EMBL" id="JAKOGI010000964">
    <property type="protein sequence ID" value="KAJ8428833.1"/>
    <property type="molecule type" value="Genomic_DNA"/>
</dbReference>
<gene>
    <name evidence="2" type="ORF">Cgig2_005898</name>
</gene>
<accession>A0A9Q1Q4D8</accession>
<sequence>MTSPNSSSINTTPFSHIGYSSVHLSRGVAENIGRAVNVPVALVSMAFPSIYNTREVANYMRETFIWRWRSASRPPRPLLEDFHVLCLCFLLAEAESAAAEFELPEIVQATFYAMLLNDSVELGMAHEYTAKRMKSSLVGLRWSTFEIWMDCMDCPLKAVQLYRSDDEVEVRGSPDGQEEGSGSARSPAPSSDEE</sequence>
<name>A0A9Q1Q4D8_9CARY</name>
<evidence type="ECO:0000256" key="1">
    <source>
        <dbReference type="SAM" id="MobiDB-lite"/>
    </source>
</evidence>
<reference evidence="2" key="1">
    <citation type="submission" date="2022-04" db="EMBL/GenBank/DDBJ databases">
        <title>Carnegiea gigantea Genome sequencing and assembly v2.</title>
        <authorList>
            <person name="Copetti D."/>
            <person name="Sanderson M.J."/>
            <person name="Burquez A."/>
            <person name="Wojciechowski M.F."/>
        </authorList>
    </citation>
    <scope>NUCLEOTIDE SEQUENCE</scope>
    <source>
        <strain evidence="2">SGP5-SGP5p</strain>
        <tissue evidence="2">Aerial part</tissue>
    </source>
</reference>
<organism evidence="2 3">
    <name type="scientific">Carnegiea gigantea</name>
    <dbReference type="NCBI Taxonomy" id="171969"/>
    <lineage>
        <taxon>Eukaryota</taxon>
        <taxon>Viridiplantae</taxon>
        <taxon>Streptophyta</taxon>
        <taxon>Embryophyta</taxon>
        <taxon>Tracheophyta</taxon>
        <taxon>Spermatophyta</taxon>
        <taxon>Magnoliopsida</taxon>
        <taxon>eudicotyledons</taxon>
        <taxon>Gunneridae</taxon>
        <taxon>Pentapetalae</taxon>
        <taxon>Caryophyllales</taxon>
        <taxon>Cactineae</taxon>
        <taxon>Cactaceae</taxon>
        <taxon>Cactoideae</taxon>
        <taxon>Echinocereeae</taxon>
        <taxon>Carnegiea</taxon>
    </lineage>
</organism>
<protein>
    <submittedName>
        <fullName evidence="2">Uncharacterized protein</fullName>
    </submittedName>
</protein>
<dbReference type="Proteomes" id="UP001153076">
    <property type="component" value="Unassembled WGS sequence"/>
</dbReference>
<evidence type="ECO:0000313" key="2">
    <source>
        <dbReference type="EMBL" id="KAJ8428833.1"/>
    </source>
</evidence>
<feature type="compositionally biased region" description="Low complexity" evidence="1">
    <location>
        <begin position="180"/>
        <end position="194"/>
    </location>
</feature>
<proteinExistence type="predicted"/>
<comment type="caution">
    <text evidence="2">The sequence shown here is derived from an EMBL/GenBank/DDBJ whole genome shotgun (WGS) entry which is preliminary data.</text>
</comment>
<feature type="region of interest" description="Disordered" evidence="1">
    <location>
        <begin position="167"/>
        <end position="194"/>
    </location>
</feature>
<keyword evidence="3" id="KW-1185">Reference proteome</keyword>
<evidence type="ECO:0000313" key="3">
    <source>
        <dbReference type="Proteomes" id="UP001153076"/>
    </source>
</evidence>
<dbReference type="AlphaFoldDB" id="A0A9Q1Q4D8"/>